<evidence type="ECO:0000256" key="3">
    <source>
        <dbReference type="ARBA" id="ARBA00022448"/>
    </source>
</evidence>
<feature type="transmembrane region" description="Helical" evidence="12">
    <location>
        <begin position="303"/>
        <end position="325"/>
    </location>
</feature>
<evidence type="ECO:0000256" key="11">
    <source>
        <dbReference type="ARBA" id="ARBA00023136"/>
    </source>
</evidence>
<comment type="similarity">
    <text evidence="2">Belongs to the cytochrome ubiquinol oxidase subunit 2 family.</text>
</comment>
<dbReference type="PIRSF" id="PIRSF000267">
    <property type="entry name" value="Cyt_oxidse_sub2"/>
    <property type="match status" value="1"/>
</dbReference>
<evidence type="ECO:0000256" key="1">
    <source>
        <dbReference type="ARBA" id="ARBA00004651"/>
    </source>
</evidence>
<dbReference type="PANTHER" id="PTHR43141">
    <property type="entry name" value="CYTOCHROME BD2 SUBUNIT II"/>
    <property type="match status" value="1"/>
</dbReference>
<comment type="subcellular location">
    <subcellularLocation>
        <location evidence="1">Cell membrane</location>
        <topology evidence="1">Multi-pass membrane protein</topology>
    </subcellularLocation>
</comment>
<keyword evidence="10" id="KW-0408">Iron</keyword>
<dbReference type="GO" id="GO:0019646">
    <property type="term" value="P:aerobic electron transport chain"/>
    <property type="evidence" value="ECO:0007669"/>
    <property type="project" value="TreeGrafter"/>
</dbReference>
<evidence type="ECO:0000313" key="14">
    <source>
        <dbReference type="Proteomes" id="UP000078390"/>
    </source>
</evidence>
<evidence type="ECO:0000256" key="2">
    <source>
        <dbReference type="ARBA" id="ARBA00007543"/>
    </source>
</evidence>
<keyword evidence="8" id="KW-0249">Electron transport</keyword>
<dbReference type="GO" id="GO:0005886">
    <property type="term" value="C:plasma membrane"/>
    <property type="evidence" value="ECO:0007669"/>
    <property type="project" value="UniProtKB-SubCell"/>
</dbReference>
<keyword evidence="4" id="KW-1003">Cell membrane</keyword>
<name>A0A179D2Q5_9BACT</name>
<evidence type="ECO:0000256" key="12">
    <source>
        <dbReference type="SAM" id="Phobius"/>
    </source>
</evidence>
<gene>
    <name evidence="13" type="ORF">TDIS_1910</name>
</gene>
<dbReference type="GO" id="GO:0016682">
    <property type="term" value="F:oxidoreductase activity, acting on diphenols and related substances as donors, oxygen as acceptor"/>
    <property type="evidence" value="ECO:0007669"/>
    <property type="project" value="TreeGrafter"/>
</dbReference>
<evidence type="ECO:0000313" key="13">
    <source>
        <dbReference type="EMBL" id="OAQ19999.1"/>
    </source>
</evidence>
<evidence type="ECO:0000256" key="9">
    <source>
        <dbReference type="ARBA" id="ARBA00022989"/>
    </source>
</evidence>
<dbReference type="Proteomes" id="UP000078390">
    <property type="component" value="Unassembled WGS sequence"/>
</dbReference>
<feature type="transmembrane region" description="Helical" evidence="12">
    <location>
        <begin position="201"/>
        <end position="220"/>
    </location>
</feature>
<protein>
    <submittedName>
        <fullName evidence="13">Cytochrome bd ubiquinol oxidase subunit II</fullName>
        <ecNumber evidence="13">1.10.3.-</ecNumber>
    </submittedName>
</protein>
<feature type="transmembrane region" description="Helical" evidence="12">
    <location>
        <begin position="161"/>
        <end position="185"/>
    </location>
</feature>
<accession>A0A179D2Q5</accession>
<dbReference type="InterPro" id="IPR003317">
    <property type="entry name" value="Cyt-d_oxidase_su2"/>
</dbReference>
<sequence length="346" mass="38841">MEHNVFQIIWFVLWGVLWAVYFVLDGFDLGAGILLPCVAKNETERRSIYQAIGPFWDGNEVWLITAGGATFAAFPKTYAVMFSGLYTALYLLLFALIIRGVAIEFRGKVESLSWRKFWDFLFWIGSLVPALILGVAFANIFKGIPIDENGLFKGSLLTLLNPYGLLGGVVFILAFAVHGATWLAFRTNGDLRVRLLRDAKILWVFELIVAVAFMLLSLKLTNLWGNYLKAPVLFVFPLLAVVGLMLIPIFLNREAMLQAFLASGLAILGFTAWGVGGLFPNLFPSSLNPEWSLTIFNSSSSPLTLKIMTVVALIFVPIVLAYTFWTYRTFSYRLTEKEVAYEEPHY</sequence>
<feature type="transmembrane region" description="Helical" evidence="12">
    <location>
        <begin position="78"/>
        <end position="99"/>
    </location>
</feature>
<keyword evidence="7" id="KW-0479">Metal-binding</keyword>
<dbReference type="PANTHER" id="PTHR43141:SF5">
    <property type="entry name" value="CYTOCHROME BD-I UBIQUINOL OXIDASE SUBUNIT 2"/>
    <property type="match status" value="1"/>
</dbReference>
<keyword evidence="11 12" id="KW-0472">Membrane</keyword>
<reference evidence="13 14" key="1">
    <citation type="submission" date="2016-04" db="EMBL/GenBank/DDBJ databases">
        <title>Genome analysis of Thermosulfurimonas dismutans, the first thermophilic sulfur-disproportionating bacterium of the phylum Thermodesulfobacteria.</title>
        <authorList>
            <person name="Mardanov A.V."/>
            <person name="Beletsky A.V."/>
            <person name="Kadnikov V.V."/>
            <person name="Slobodkin A.I."/>
            <person name="Ravin N.V."/>
        </authorList>
    </citation>
    <scope>NUCLEOTIDE SEQUENCE [LARGE SCALE GENOMIC DNA]</scope>
    <source>
        <strain evidence="13 14">S95</strain>
    </source>
</reference>
<keyword evidence="5" id="KW-0349">Heme</keyword>
<evidence type="ECO:0000256" key="5">
    <source>
        <dbReference type="ARBA" id="ARBA00022617"/>
    </source>
</evidence>
<evidence type="ECO:0000256" key="7">
    <source>
        <dbReference type="ARBA" id="ARBA00022723"/>
    </source>
</evidence>
<dbReference type="AlphaFoldDB" id="A0A179D2Q5"/>
<dbReference type="NCBIfam" id="TIGR00203">
    <property type="entry name" value="cydB"/>
    <property type="match status" value="1"/>
</dbReference>
<evidence type="ECO:0000256" key="6">
    <source>
        <dbReference type="ARBA" id="ARBA00022692"/>
    </source>
</evidence>
<dbReference type="EMBL" id="LWLG01000018">
    <property type="protein sequence ID" value="OAQ19999.1"/>
    <property type="molecule type" value="Genomic_DNA"/>
</dbReference>
<feature type="transmembrane region" description="Helical" evidence="12">
    <location>
        <begin position="120"/>
        <end position="141"/>
    </location>
</feature>
<keyword evidence="6 12" id="KW-0812">Transmembrane</keyword>
<evidence type="ECO:0000256" key="4">
    <source>
        <dbReference type="ARBA" id="ARBA00022475"/>
    </source>
</evidence>
<dbReference type="EC" id="1.10.3.-" evidence="13"/>
<proteinExistence type="inferred from homology"/>
<organism evidence="13 14">
    <name type="scientific">Thermosulfurimonas dismutans</name>
    <dbReference type="NCBI Taxonomy" id="999894"/>
    <lineage>
        <taxon>Bacteria</taxon>
        <taxon>Pseudomonadati</taxon>
        <taxon>Thermodesulfobacteriota</taxon>
        <taxon>Thermodesulfobacteria</taxon>
        <taxon>Thermodesulfobacteriales</taxon>
        <taxon>Thermodesulfobacteriaceae</taxon>
        <taxon>Thermosulfurimonas</taxon>
    </lineage>
</organism>
<keyword evidence="9 12" id="KW-1133">Transmembrane helix</keyword>
<evidence type="ECO:0000256" key="10">
    <source>
        <dbReference type="ARBA" id="ARBA00023004"/>
    </source>
</evidence>
<feature type="transmembrane region" description="Helical" evidence="12">
    <location>
        <begin position="232"/>
        <end position="252"/>
    </location>
</feature>
<keyword evidence="3" id="KW-0813">Transport</keyword>
<keyword evidence="14" id="KW-1185">Reference proteome</keyword>
<feature type="transmembrane region" description="Helical" evidence="12">
    <location>
        <begin position="259"/>
        <end position="283"/>
    </location>
</feature>
<dbReference type="GO" id="GO:0009055">
    <property type="term" value="F:electron transfer activity"/>
    <property type="evidence" value="ECO:0007669"/>
    <property type="project" value="TreeGrafter"/>
</dbReference>
<dbReference type="GO" id="GO:0070069">
    <property type="term" value="C:cytochrome complex"/>
    <property type="evidence" value="ECO:0007669"/>
    <property type="project" value="TreeGrafter"/>
</dbReference>
<feature type="transmembrane region" description="Helical" evidence="12">
    <location>
        <begin position="5"/>
        <end position="24"/>
    </location>
</feature>
<evidence type="ECO:0000256" key="8">
    <source>
        <dbReference type="ARBA" id="ARBA00022982"/>
    </source>
</evidence>
<dbReference type="STRING" id="999894.TDIS_1910"/>
<keyword evidence="13" id="KW-0560">Oxidoreductase</keyword>
<dbReference type="Pfam" id="PF02322">
    <property type="entry name" value="Cyt_bd_oxida_II"/>
    <property type="match status" value="1"/>
</dbReference>
<comment type="caution">
    <text evidence="13">The sequence shown here is derived from an EMBL/GenBank/DDBJ whole genome shotgun (WGS) entry which is preliminary data.</text>
</comment>
<dbReference type="PATRIC" id="fig|999894.6.peg.1910"/>
<dbReference type="RefSeq" id="WP_068671651.1">
    <property type="nucleotide sequence ID" value="NZ_LWLG01000018.1"/>
</dbReference>
<dbReference type="OrthoDB" id="9776710at2"/>
<dbReference type="GO" id="GO:0046872">
    <property type="term" value="F:metal ion binding"/>
    <property type="evidence" value="ECO:0007669"/>
    <property type="project" value="UniProtKB-KW"/>
</dbReference>